<name>A0ABZ2BIX8_9HYPH</name>
<evidence type="ECO:0000313" key="2">
    <source>
        <dbReference type="Proteomes" id="UP001432360"/>
    </source>
</evidence>
<sequence>MRPVSDLTRNLSANLQAIFKTGTYSYGALIRISGLTDAEVNNILELKSGPTLEVVEIIALTLDCEAGMLLGDDIRHVLRAVCGKGDLAVH</sequence>
<proteinExistence type="predicted"/>
<gene>
    <name evidence="1" type="ORF">RB548_21960</name>
</gene>
<dbReference type="RefSeq" id="WP_331375405.1">
    <property type="nucleotide sequence ID" value="NZ_CP133150.1"/>
</dbReference>
<dbReference type="EMBL" id="CP133150">
    <property type="protein sequence ID" value="WVT06341.1"/>
    <property type="molecule type" value="Genomic_DNA"/>
</dbReference>
<keyword evidence="2" id="KW-1185">Reference proteome</keyword>
<organism evidence="1 2">
    <name type="scientific">Sinorhizobium chiapasense</name>
    <dbReference type="NCBI Taxonomy" id="501572"/>
    <lineage>
        <taxon>Bacteria</taxon>
        <taxon>Pseudomonadati</taxon>
        <taxon>Pseudomonadota</taxon>
        <taxon>Alphaproteobacteria</taxon>
        <taxon>Hyphomicrobiales</taxon>
        <taxon>Rhizobiaceae</taxon>
        <taxon>Sinorhizobium/Ensifer group</taxon>
        <taxon>Sinorhizobium</taxon>
    </lineage>
</organism>
<reference evidence="1" key="1">
    <citation type="submission" date="2023-08" db="EMBL/GenBank/DDBJ databases">
        <title>Complete genome sequence of Sinorhizobium chiapanecum ITTG S70 isolated from Acaciella angustissima nodules in Chiapas-Mexico.</title>
        <authorList>
            <person name="Rincon-Rosales R."/>
            <person name="Rogel M.A."/>
            <person name="Rincon-Medina C.I."/>
            <person name="Guerrero G."/>
            <person name="Manzano-Gomez L.A."/>
            <person name="Lopez-Lopez A."/>
            <person name="Rincon Molina F.A."/>
            <person name="Martinez-Romero E."/>
        </authorList>
    </citation>
    <scope>NUCLEOTIDE SEQUENCE</scope>
    <source>
        <strain evidence="1">ITTG S70</strain>
        <plasmid evidence="1">pSchITTGS70b</plasmid>
    </source>
</reference>
<dbReference type="Proteomes" id="UP001432360">
    <property type="component" value="Plasmid pSchITTGS70b"/>
</dbReference>
<accession>A0ABZ2BIX8</accession>
<protein>
    <submittedName>
        <fullName evidence="1">Uncharacterized protein</fullName>
    </submittedName>
</protein>
<evidence type="ECO:0000313" key="1">
    <source>
        <dbReference type="EMBL" id="WVT06341.1"/>
    </source>
</evidence>
<geneLocation type="plasmid" evidence="1 2">
    <name>pSchITTGS70b</name>
</geneLocation>
<keyword evidence="1" id="KW-0614">Plasmid</keyword>